<evidence type="ECO:0000256" key="6">
    <source>
        <dbReference type="ARBA" id="ARBA00023235"/>
    </source>
</evidence>
<evidence type="ECO:0000313" key="11">
    <source>
        <dbReference type="Proteomes" id="UP000095768"/>
    </source>
</evidence>
<proteinExistence type="inferred from homology"/>
<dbReference type="SUPFAM" id="SSF51556">
    <property type="entry name" value="Metallo-dependent hydrolases"/>
    <property type="match status" value="1"/>
</dbReference>
<evidence type="ECO:0000256" key="7">
    <source>
        <dbReference type="HAMAP-Rule" id="MF_00675"/>
    </source>
</evidence>
<protein>
    <recommendedName>
        <fullName evidence="5 7">Uronate isomerase</fullName>
        <ecNumber evidence="4 7">5.3.1.12</ecNumber>
    </recommendedName>
    <alternativeName>
        <fullName evidence="7">Glucuronate isomerase</fullName>
    </alternativeName>
    <alternativeName>
        <fullName evidence="7">Uronic isomerase</fullName>
    </alternativeName>
</protein>
<keyword evidence="6 7" id="KW-0413">Isomerase</keyword>
<dbReference type="HAMAP" id="MF_00675">
    <property type="entry name" value="UxaC"/>
    <property type="match status" value="1"/>
</dbReference>
<comment type="similarity">
    <text evidence="3 7">Belongs to the metallo-dependent hydrolases superfamily. Uronate isomerase family.</text>
</comment>
<dbReference type="NCBIfam" id="NF002794">
    <property type="entry name" value="PRK02925.1"/>
    <property type="match status" value="1"/>
</dbReference>
<evidence type="ECO:0000256" key="5">
    <source>
        <dbReference type="ARBA" id="ARBA00020555"/>
    </source>
</evidence>
<dbReference type="PANTHER" id="PTHR30068:SF4">
    <property type="entry name" value="URONATE ISOMERASE"/>
    <property type="match status" value="1"/>
</dbReference>
<dbReference type="InterPro" id="IPR003766">
    <property type="entry name" value="Uronate_isomerase"/>
</dbReference>
<dbReference type="GO" id="GO:0019698">
    <property type="term" value="P:D-galacturonate catabolic process"/>
    <property type="evidence" value="ECO:0007669"/>
    <property type="project" value="TreeGrafter"/>
</dbReference>
<reference evidence="8 10" key="1">
    <citation type="submission" date="2016-09" db="EMBL/GenBank/DDBJ databases">
        <authorList>
            <consortium name="Pathogen Informatics"/>
            <person name="Sun Q."/>
            <person name="Inoue M."/>
        </authorList>
    </citation>
    <scope>NUCLEOTIDE SEQUENCE [LARGE SCALE GENOMIC DNA]</scope>
    <source>
        <strain evidence="8 10">82C</strain>
    </source>
</reference>
<comment type="catalytic activity">
    <reaction evidence="7">
        <text>aldehydo-D-galacturonate = keto-D-tagaturonate</text>
        <dbReference type="Rhea" id="RHEA:27702"/>
        <dbReference type="ChEBI" id="CHEBI:12952"/>
        <dbReference type="ChEBI" id="CHEBI:17886"/>
    </reaction>
</comment>
<gene>
    <name evidence="9" type="primary">uxaC_2</name>
    <name evidence="7" type="synonym">uxaC</name>
    <name evidence="9" type="ORF">SAMEA2297795_00648</name>
    <name evidence="8" type="ORF">SAMEA2297796_00324</name>
</gene>
<dbReference type="Proteomes" id="UP000095412">
    <property type="component" value="Unassembled WGS sequence"/>
</dbReference>
<dbReference type="Gene3D" id="1.10.2020.10">
    <property type="entry name" value="uronate isomerase, domain 2, chain A"/>
    <property type="match status" value="1"/>
</dbReference>
<dbReference type="GO" id="GO:0008880">
    <property type="term" value="F:glucuronate isomerase activity"/>
    <property type="evidence" value="ECO:0007669"/>
    <property type="project" value="UniProtKB-UniRule"/>
</dbReference>
<comment type="pathway">
    <text evidence="2 7">Carbohydrate metabolism; pentose and glucuronate interconversion.</text>
</comment>
<dbReference type="PANTHER" id="PTHR30068">
    <property type="entry name" value="URONATE ISOMERASE"/>
    <property type="match status" value="1"/>
</dbReference>
<reference evidence="9 11" key="2">
    <citation type="submission" date="2016-09" db="EMBL/GenBank/DDBJ databases">
        <authorList>
            <consortium name="Pathogen Informatics"/>
        </authorList>
    </citation>
    <scope>NUCLEOTIDE SEQUENCE [LARGE SCALE GENOMIC DNA]</scope>
    <source>
        <strain evidence="9 11">82B</strain>
    </source>
</reference>
<evidence type="ECO:0000256" key="2">
    <source>
        <dbReference type="ARBA" id="ARBA00004892"/>
    </source>
</evidence>
<dbReference type="Proteomes" id="UP000095768">
    <property type="component" value="Unassembled WGS sequence"/>
</dbReference>
<evidence type="ECO:0000313" key="8">
    <source>
        <dbReference type="EMBL" id="SCS36085.1"/>
    </source>
</evidence>
<dbReference type="RefSeq" id="WP_069994470.1">
    <property type="nucleotide sequence ID" value="NZ_FMPG01000002.1"/>
</dbReference>
<dbReference type="GO" id="GO:0042840">
    <property type="term" value="P:D-glucuronate catabolic process"/>
    <property type="evidence" value="ECO:0007669"/>
    <property type="project" value="TreeGrafter"/>
</dbReference>
<organism evidence="9 11">
    <name type="scientific">Staphylococcus caeli</name>
    <dbReference type="NCBI Taxonomy" id="2201815"/>
    <lineage>
        <taxon>Bacteria</taxon>
        <taxon>Bacillati</taxon>
        <taxon>Bacillota</taxon>
        <taxon>Bacilli</taxon>
        <taxon>Bacillales</taxon>
        <taxon>Staphylococcaceae</taxon>
        <taxon>Staphylococcus</taxon>
    </lineage>
</organism>
<evidence type="ECO:0000313" key="9">
    <source>
        <dbReference type="EMBL" id="SCS54025.1"/>
    </source>
</evidence>
<dbReference type="OrthoDB" id="9766564at2"/>
<evidence type="ECO:0000256" key="3">
    <source>
        <dbReference type="ARBA" id="ARBA00008397"/>
    </source>
</evidence>
<dbReference type="EC" id="5.3.1.12" evidence="4 7"/>
<dbReference type="Pfam" id="PF02614">
    <property type="entry name" value="UxaC"/>
    <property type="match status" value="1"/>
</dbReference>
<dbReference type="AlphaFoldDB" id="A0A1D4IWR4"/>
<dbReference type="InterPro" id="IPR032466">
    <property type="entry name" value="Metal_Hydrolase"/>
</dbReference>
<evidence type="ECO:0000256" key="1">
    <source>
        <dbReference type="ARBA" id="ARBA00001165"/>
    </source>
</evidence>
<name>A0A1D4IWR4_9STAP</name>
<dbReference type="EMBL" id="FMPI01000002">
    <property type="protein sequence ID" value="SCS36085.1"/>
    <property type="molecule type" value="Genomic_DNA"/>
</dbReference>
<dbReference type="EMBL" id="FMPG01000002">
    <property type="protein sequence ID" value="SCS54025.1"/>
    <property type="molecule type" value="Genomic_DNA"/>
</dbReference>
<evidence type="ECO:0000256" key="4">
    <source>
        <dbReference type="ARBA" id="ARBA00012546"/>
    </source>
</evidence>
<sequence length="468" mass="54220">MTTFINDNFMLQNDKAIELYNQYAKAMPIYDYHCHLDPQQISENTHFDDITELWLGGDHYKWRAMRAQGIDEHYITGDASPREKFKKWAATLENCVANPLYHWSHLELAMYFNVHELLTEANADRLYDEINTYLKNNHVTAQSLIMQSNVNLICTTDNPTDDLHYHDDIKGQSDFTTTVLPAFRPDVAFKVDTPDFAHFIEKLSQLTILIDSVGTFIEGMKQRIDYFHSKGGRLADHGLATIEYQPYSQNEIEHIFDKGLKHQYITEIEKAQFQTFLLYELSKLYTEKDWVMQIHFGAIRNNNSKAFETLGADAGFDSISDQQNLANNLNQLLDMMASDQHLPRTILYNLNPTYNDIVGSTIANFQNEPNIQSKVQHGAGWWFNDTKRGMLNQMASLADQGLLMHFVGMLTDSRSFISYSRHDYFRRILCTFIGDLVEKNEIPDDAALLEKLITQICYNNAYNYFKLI</sequence>
<accession>A0A1D4IWR4</accession>
<dbReference type="Gene3D" id="3.20.20.140">
    <property type="entry name" value="Metal-dependent hydrolases"/>
    <property type="match status" value="1"/>
</dbReference>
<keyword evidence="10" id="KW-1185">Reference proteome</keyword>
<dbReference type="UniPathway" id="UPA00246"/>
<comment type="catalytic activity">
    <reaction evidence="1 7">
        <text>D-glucuronate = D-fructuronate</text>
        <dbReference type="Rhea" id="RHEA:13049"/>
        <dbReference type="ChEBI" id="CHEBI:58720"/>
        <dbReference type="ChEBI" id="CHEBI:59863"/>
        <dbReference type="EC" id="5.3.1.12"/>
    </reaction>
</comment>
<evidence type="ECO:0000313" key="10">
    <source>
        <dbReference type="Proteomes" id="UP000095412"/>
    </source>
</evidence>